<organism evidence="1 2">
    <name type="scientific">Pneumocystis wakefieldiae</name>
    <dbReference type="NCBI Taxonomy" id="38082"/>
    <lineage>
        <taxon>Eukaryota</taxon>
        <taxon>Fungi</taxon>
        <taxon>Dikarya</taxon>
        <taxon>Ascomycota</taxon>
        <taxon>Taphrinomycotina</taxon>
        <taxon>Pneumocystomycetes</taxon>
        <taxon>Pneumocystaceae</taxon>
        <taxon>Pneumocystis</taxon>
    </lineage>
</organism>
<dbReference type="Pfam" id="PF03357">
    <property type="entry name" value="Snf7"/>
    <property type="match status" value="1"/>
</dbReference>
<dbReference type="EMBL" id="CP054544">
    <property type="protein sequence ID" value="QSL66635.1"/>
    <property type="molecule type" value="Genomic_DNA"/>
</dbReference>
<dbReference type="PANTHER" id="PTHR10476">
    <property type="entry name" value="CHARGED MULTIVESICULAR BODY PROTEIN"/>
    <property type="match status" value="1"/>
</dbReference>
<evidence type="ECO:0008006" key="3">
    <source>
        <dbReference type="Google" id="ProtNLM"/>
    </source>
</evidence>
<dbReference type="AlphaFoldDB" id="A0A899G1Z6"/>
<protein>
    <recommendedName>
        <fullName evidence="3">Vacuolar protein sorting-associated protein 24</fullName>
    </recommendedName>
</protein>
<reference evidence="1" key="1">
    <citation type="submission" date="2020-06" db="EMBL/GenBank/DDBJ databases">
        <title>Genomes of multiple members of Pneumocystis genus reveal paths to human pathogen Pneumocystis jirovecii.</title>
        <authorList>
            <person name="Cisse O.H."/>
            <person name="Ma L."/>
            <person name="Dekker J."/>
            <person name="Khil P."/>
            <person name="Jo J."/>
            <person name="Brenchley J."/>
            <person name="Blair R."/>
            <person name="Pahar B."/>
            <person name="Chabe M."/>
            <person name="Van Rompay K.A."/>
            <person name="Keesler R."/>
            <person name="Sukura A."/>
            <person name="Hirsch V."/>
            <person name="Kutty G."/>
            <person name="Liu Y."/>
            <person name="Peng L."/>
            <person name="Chen J."/>
            <person name="Song J."/>
            <person name="Weissenbacher-Lang C."/>
            <person name="Xu J."/>
            <person name="Upham N.S."/>
            <person name="Stajich J.E."/>
            <person name="Cuomo C.A."/>
            <person name="Cushion M.T."/>
            <person name="Kovacs J.A."/>
        </authorList>
    </citation>
    <scope>NUCLEOTIDE SEQUENCE</scope>
    <source>
        <strain evidence="1">2A</strain>
    </source>
</reference>
<name>A0A899G1Z6_9ASCO</name>
<dbReference type="Proteomes" id="UP000663699">
    <property type="component" value="Chromosome 13"/>
</dbReference>
<evidence type="ECO:0000313" key="1">
    <source>
        <dbReference type="EMBL" id="QSL66635.1"/>
    </source>
</evidence>
<dbReference type="Gene3D" id="6.10.140.1230">
    <property type="match status" value="1"/>
</dbReference>
<keyword evidence="2" id="KW-1185">Reference proteome</keyword>
<dbReference type="GO" id="GO:0007034">
    <property type="term" value="P:vacuolar transport"/>
    <property type="evidence" value="ECO:0007669"/>
    <property type="project" value="InterPro"/>
</dbReference>
<accession>A0A899G1Z6</accession>
<gene>
    <name evidence="1" type="ORF">MERGE_001018</name>
</gene>
<evidence type="ECO:0000313" key="2">
    <source>
        <dbReference type="Proteomes" id="UP000663699"/>
    </source>
</evidence>
<sequence>MEALRRFFLGKTLQEKVREWQRKLRSECRSIDRQLSQLFTEENKTQQSIKQYARQISSPIAQTSCRLLTKELIRAKKQRTRLERSKALLNSLSMQLDEQLATLKITGILEKSTIIMRDVNTLIRLPELNATMTAIGKEMMKAGIFEEIISETLDMEEIDNLVEAEEVDKILFEITNGLLGSTEPKLKTQIDIVEEPEQDESLEYMRHRLEVLRN</sequence>
<dbReference type="InterPro" id="IPR005024">
    <property type="entry name" value="Snf7_fam"/>
</dbReference>
<proteinExistence type="predicted"/>
<dbReference type="OrthoDB" id="2329734at2759"/>